<feature type="domain" description="VWFA" evidence="1">
    <location>
        <begin position="583"/>
        <end position="760"/>
    </location>
</feature>
<reference evidence="2 3" key="1">
    <citation type="submission" date="2016-06" db="EMBL/GenBank/DDBJ databases">
        <title>Respiratory ammonification of nitrate coupled to the oxidation of elemental sulfur in deep-sea autotrophic thermophilic bacteria.</title>
        <authorList>
            <person name="Slobodkina G.B."/>
            <person name="Mardanov A.V."/>
            <person name="Ravin N.V."/>
            <person name="Frolova A.A."/>
            <person name="Viryasiv M.B."/>
            <person name="Chernyh N.A."/>
            <person name="Bonch-Osmolovskaya E.A."/>
            <person name="Slobodkin A.I."/>
        </authorList>
    </citation>
    <scope>NUCLEOTIDE SEQUENCE [LARGE SCALE GENOMIC DNA]</scope>
    <source>
        <strain evidence="2 3">S69</strain>
    </source>
</reference>
<keyword evidence="3" id="KW-1185">Reference proteome</keyword>
<dbReference type="PROSITE" id="PS50234">
    <property type="entry name" value="VWFA"/>
    <property type="match status" value="1"/>
</dbReference>
<dbReference type="InterPro" id="IPR051928">
    <property type="entry name" value="NorD/CobT"/>
</dbReference>
<dbReference type="SMART" id="SM00327">
    <property type="entry name" value="VWA"/>
    <property type="match status" value="1"/>
</dbReference>
<sequence>MEIFFSENIGHYHVDQAVESLLKVPKRDIGPVLSLVRLIAYSVSDLLAFSFIENVPRALEFLDTNQLRDWVTGALAVYEEQGLHPAEDYLARPEETSLQFCRANQFVSLDEVASRLTLLVTGITGKIMPIKKGDRLFTDTEKIYLRDHLSLFPSRQDNELLLKIMILHKCAQTRYASFNLPLLPSDTLKTPKSNALTVDHENTGIFVFLKNLHKDIEVASRLYVLVDTVRIEAALKRDFPGIFRDLNRLKQTLILGMQKSFENNSSPVLKLASWILQGYHPIDQLDIPPEMRRMLSELIQPWATASQSAVVAKFLAGSNELETALDEAEKILPYIGTASPTLINKALLKRRKECEKKFLEIMAAIIATGEANRGKKDKNACIAPLGPSLLDKDKATALITGFGTSENERTDINEILECILLSCQDESLAEELRNLISEIKSDLGHVPSSYVSSGFGLSTNAWADVNLDLEEEGEGSHSFFAYDEWDFRRQAYRKRWCTLREIQLTETTGDFVDQTLKRYRGQISILKRQFEMLRPQHCFLKRQSEGEEIDLDAVVEAYSDIHARCSPSEHLFIRQERKERDIAVTFLVDMSASTEGWINRSIKEALILLCESLNVLEDQYAIYGFSGMRRTGCHFFRIKDFDEAYGHSVKAKISGITPRDYTRMGPAIRHVTKLFKEVEARLKILVTLSDGKPEDYDEYKGPYAIEDTRKALLEAREQGIKPFCITIDKEAKQYLPHMYGEVNYVLVKDVSHLHRRIAEIYRLLTT</sequence>
<dbReference type="PATRIC" id="fig|1156395.6.peg.1876"/>
<dbReference type="InterPro" id="IPR002035">
    <property type="entry name" value="VWF_A"/>
</dbReference>
<dbReference type="PANTHER" id="PTHR41248:SF1">
    <property type="entry name" value="NORD PROTEIN"/>
    <property type="match status" value="1"/>
</dbReference>
<dbReference type="SUPFAM" id="SSF53300">
    <property type="entry name" value="vWA-like"/>
    <property type="match status" value="1"/>
</dbReference>
<gene>
    <name evidence="2" type="ORF">DBT_1861</name>
</gene>
<protein>
    <submittedName>
        <fullName evidence="2">Nitric oxide reductase activation protein NorD</fullName>
    </submittedName>
</protein>
<organism evidence="2 3">
    <name type="scientific">Dissulfuribacter thermophilus</name>
    <dbReference type="NCBI Taxonomy" id="1156395"/>
    <lineage>
        <taxon>Bacteria</taxon>
        <taxon>Pseudomonadati</taxon>
        <taxon>Thermodesulfobacteriota</taxon>
        <taxon>Dissulfuribacteria</taxon>
        <taxon>Dissulfuribacterales</taxon>
        <taxon>Dissulfuribacteraceae</taxon>
        <taxon>Dissulfuribacter</taxon>
    </lineage>
</organism>
<name>A0A1B9F4X9_9BACT</name>
<dbReference type="PANTHER" id="PTHR41248">
    <property type="entry name" value="NORD PROTEIN"/>
    <property type="match status" value="1"/>
</dbReference>
<comment type="caution">
    <text evidence="2">The sequence shown here is derived from an EMBL/GenBank/DDBJ whole genome shotgun (WGS) entry which is preliminary data.</text>
</comment>
<evidence type="ECO:0000313" key="2">
    <source>
        <dbReference type="EMBL" id="OCC14801.1"/>
    </source>
</evidence>
<dbReference type="STRING" id="1156395.DBT_1861"/>
<dbReference type="Proteomes" id="UP000093080">
    <property type="component" value="Unassembled WGS sequence"/>
</dbReference>
<dbReference type="AlphaFoldDB" id="A0A1B9F4X9"/>
<evidence type="ECO:0000313" key="3">
    <source>
        <dbReference type="Proteomes" id="UP000093080"/>
    </source>
</evidence>
<accession>A0A1B9F4X9</accession>
<dbReference type="EMBL" id="MAGO01000009">
    <property type="protein sequence ID" value="OCC14801.1"/>
    <property type="molecule type" value="Genomic_DNA"/>
</dbReference>
<evidence type="ECO:0000259" key="1">
    <source>
        <dbReference type="PROSITE" id="PS50234"/>
    </source>
</evidence>
<dbReference type="Pfam" id="PF00092">
    <property type="entry name" value="VWA"/>
    <property type="match status" value="1"/>
</dbReference>
<dbReference type="Gene3D" id="3.40.50.410">
    <property type="entry name" value="von Willebrand factor, type A domain"/>
    <property type="match status" value="1"/>
</dbReference>
<dbReference type="CDD" id="cd01454">
    <property type="entry name" value="vWA_norD_type"/>
    <property type="match status" value="1"/>
</dbReference>
<dbReference type="InterPro" id="IPR036465">
    <property type="entry name" value="vWFA_dom_sf"/>
</dbReference>
<proteinExistence type="predicted"/>